<organism evidence="1 2">
    <name type="scientific">Cirrhinus molitorella</name>
    <name type="common">mud carp</name>
    <dbReference type="NCBI Taxonomy" id="172907"/>
    <lineage>
        <taxon>Eukaryota</taxon>
        <taxon>Metazoa</taxon>
        <taxon>Chordata</taxon>
        <taxon>Craniata</taxon>
        <taxon>Vertebrata</taxon>
        <taxon>Euteleostomi</taxon>
        <taxon>Actinopterygii</taxon>
        <taxon>Neopterygii</taxon>
        <taxon>Teleostei</taxon>
        <taxon>Ostariophysi</taxon>
        <taxon>Cypriniformes</taxon>
        <taxon>Cyprinidae</taxon>
        <taxon>Labeoninae</taxon>
        <taxon>Labeonini</taxon>
        <taxon>Cirrhinus</taxon>
    </lineage>
</organism>
<gene>
    <name evidence="1" type="ORF">Q8A67_025278</name>
</gene>
<sequence length="138" mass="15210">MIFIQNNQERLRGHVRCRLQSTLSLSEACYTPGPLMTPRRALLCPATPTICDESQTCGTLSFYEKHHQGRCSGGLENLQEGRKKPGICLQLAARLGQLGSGGSSLQFWSTLAPLTPPTSSPYHTPRLLPLHLLLRNTI</sequence>
<evidence type="ECO:0000313" key="2">
    <source>
        <dbReference type="Proteomes" id="UP001187343"/>
    </source>
</evidence>
<dbReference type="EMBL" id="JAUYZG010000025">
    <property type="protein sequence ID" value="KAK2867161.1"/>
    <property type="molecule type" value="Genomic_DNA"/>
</dbReference>
<name>A0AA88T768_9TELE</name>
<protein>
    <submittedName>
        <fullName evidence="1">Uncharacterized protein</fullName>
    </submittedName>
</protein>
<reference evidence="1" key="1">
    <citation type="submission" date="2023-08" db="EMBL/GenBank/DDBJ databases">
        <title>Chromosome-level Genome Assembly of mud carp (Cirrhinus molitorella).</title>
        <authorList>
            <person name="Liu H."/>
        </authorList>
    </citation>
    <scope>NUCLEOTIDE SEQUENCE</scope>
    <source>
        <strain evidence="1">Prfri</strain>
        <tissue evidence="1">Muscle</tissue>
    </source>
</reference>
<accession>A0AA88T768</accession>
<dbReference type="AlphaFoldDB" id="A0AA88T768"/>
<comment type="caution">
    <text evidence="1">The sequence shown here is derived from an EMBL/GenBank/DDBJ whole genome shotgun (WGS) entry which is preliminary data.</text>
</comment>
<dbReference type="Proteomes" id="UP001187343">
    <property type="component" value="Unassembled WGS sequence"/>
</dbReference>
<keyword evidence="2" id="KW-1185">Reference proteome</keyword>
<proteinExistence type="predicted"/>
<evidence type="ECO:0000313" key="1">
    <source>
        <dbReference type="EMBL" id="KAK2867161.1"/>
    </source>
</evidence>